<sequence length="444" mass="49785">MQTGVLPLALVGTVEHTLAVEARNQVRLNVVAGVALHFGELHVVHQRTLDQHDRTFRDEHVGDQFGRLTFHVQPASGGRAQDFTVPSVAQVRLEVDLLLVIVLGGRLVAEAFVDHHLHRDAVRVDVKLLLHLLHVRVRLVLKLGIVPLELVLPPVEERRTPGQRRAHLPHIPHRLVAPQQTQVRPERESFALDPEAVLQVPNRVLVAFLPPQQLALLAQDGLLEHRVRRTPVQRLGDVHHGPVRFVVLRQLHGQMLQPVRLAQVKLSPDFRLVLQQPQPLRRRNRRKLGQVLADNSKLLEDGLAAAAGGCGLDFAATAPGGRSAAVDARIAVVLVGTIRPDERHRRKVEILHFEPSSPEPKRNYETPRLLFLLAKKKGKEEPSPSCCSLRTNQNIGRSPTLPAEPKKKPVANEKLRLLVSFFATERNRLMVTHTRFMMITIFSI</sequence>
<dbReference type="EMBL" id="HBUE01330396">
    <property type="protein sequence ID" value="CAG6592978.1"/>
    <property type="molecule type" value="Transcribed_RNA"/>
</dbReference>
<evidence type="ECO:0000256" key="1">
    <source>
        <dbReference type="SAM" id="MobiDB-lite"/>
    </source>
</evidence>
<organism evidence="2">
    <name type="scientific">Culex pipiens</name>
    <name type="common">House mosquito</name>
    <dbReference type="NCBI Taxonomy" id="7175"/>
    <lineage>
        <taxon>Eukaryota</taxon>
        <taxon>Metazoa</taxon>
        <taxon>Ecdysozoa</taxon>
        <taxon>Arthropoda</taxon>
        <taxon>Hexapoda</taxon>
        <taxon>Insecta</taxon>
        <taxon>Pterygota</taxon>
        <taxon>Neoptera</taxon>
        <taxon>Endopterygota</taxon>
        <taxon>Diptera</taxon>
        <taxon>Nematocera</taxon>
        <taxon>Culicoidea</taxon>
        <taxon>Culicidae</taxon>
        <taxon>Culicinae</taxon>
        <taxon>Culicini</taxon>
        <taxon>Culex</taxon>
        <taxon>Culex</taxon>
    </lineage>
</organism>
<feature type="region of interest" description="Disordered" evidence="1">
    <location>
        <begin position="379"/>
        <end position="407"/>
    </location>
</feature>
<name>A0A8D8KMU7_CULPI</name>
<evidence type="ECO:0000313" key="2">
    <source>
        <dbReference type="EMBL" id="CAG6592978.1"/>
    </source>
</evidence>
<dbReference type="EMBL" id="HBUE01223728">
    <property type="protein sequence ID" value="CAG6540907.1"/>
    <property type="molecule type" value="Transcribed_RNA"/>
</dbReference>
<accession>A0A8D8KMU7</accession>
<feature type="compositionally biased region" description="Polar residues" evidence="1">
    <location>
        <begin position="385"/>
        <end position="397"/>
    </location>
</feature>
<dbReference type="AlphaFoldDB" id="A0A8D8KMU7"/>
<proteinExistence type="predicted"/>
<reference evidence="2" key="1">
    <citation type="submission" date="2021-05" db="EMBL/GenBank/DDBJ databases">
        <authorList>
            <person name="Alioto T."/>
            <person name="Alioto T."/>
            <person name="Gomez Garrido J."/>
        </authorList>
    </citation>
    <scope>NUCLEOTIDE SEQUENCE</scope>
</reference>
<protein>
    <submittedName>
        <fullName evidence="2">(northern house mosquito) hypothetical protein</fullName>
    </submittedName>
</protein>